<name>A0A9W4XDM5_9FLAO</name>
<organism evidence="1 2">
    <name type="scientific">Flavobacterium collinsii</name>
    <dbReference type="NCBI Taxonomy" id="1114861"/>
    <lineage>
        <taxon>Bacteria</taxon>
        <taxon>Pseudomonadati</taxon>
        <taxon>Bacteroidota</taxon>
        <taxon>Flavobacteriia</taxon>
        <taxon>Flavobacteriales</taxon>
        <taxon>Flavobacteriaceae</taxon>
        <taxon>Flavobacterium</taxon>
    </lineage>
</organism>
<proteinExistence type="predicted"/>
<dbReference type="RefSeq" id="WP_263362443.1">
    <property type="nucleotide sequence ID" value="NZ_OX336425.1"/>
</dbReference>
<reference evidence="1" key="1">
    <citation type="submission" date="2022-09" db="EMBL/GenBank/DDBJ databases">
        <authorList>
            <person name="Duchaud E."/>
        </authorList>
    </citation>
    <scope>NUCLEOTIDE SEQUENCE</scope>
    <source>
        <strain evidence="1">TRV642</strain>
    </source>
</reference>
<sequence>MIKQTVVIVFLLLQTVLYAQKAKNLYDSFSISGTVKDSKSDAMIVNADLYLLNCNKSVVSNSEGNFQFNISKGSFNDRLIISALGYLSDTIMVSQLEKLQSEQLHIKLDREANAQVSLNETVVVSSKKKSKTLSAATILQKARANIENNYYQKPFNQKFFFRSQTNKDGIAVINEEASINTYSPNGVKVSDDAAANYFGEILQFRKKLNTETIENWKGIGYFGVVIFRNIMLSNQNLLYETKDFELKKEGTTTYGGKNVYVISFTNLNPTVFSTGFGNPAPKSAIGFIYIETDSFAIVKFEQYVVLKRDRSNDSDDIWIESSLKITQTYKNVNGRYFINYCNEKVESNYYSLVAKKQISTVNSNYDLMSEDIITENVSVIKRPIDRLKLDVKVNEDVEYWKNNNLILESKKLEF</sequence>
<protein>
    <recommendedName>
        <fullName evidence="3">Carboxypeptidase-like regulatory domain-containing protein</fullName>
    </recommendedName>
</protein>
<dbReference type="KEGG" id="fcs:TRV642_1284"/>
<gene>
    <name evidence="1" type="ORF">TRV642_1284</name>
</gene>
<dbReference type="EMBL" id="OX336425">
    <property type="protein sequence ID" value="CAI2766276.1"/>
    <property type="molecule type" value="Genomic_DNA"/>
</dbReference>
<dbReference type="Pfam" id="PF13715">
    <property type="entry name" value="CarbopepD_reg_2"/>
    <property type="match status" value="1"/>
</dbReference>
<dbReference type="InterPro" id="IPR008969">
    <property type="entry name" value="CarboxyPept-like_regulatory"/>
</dbReference>
<dbReference type="Proteomes" id="UP001152749">
    <property type="component" value="Chromosome"/>
</dbReference>
<dbReference type="Gene3D" id="2.60.40.1120">
    <property type="entry name" value="Carboxypeptidase-like, regulatory domain"/>
    <property type="match status" value="1"/>
</dbReference>
<evidence type="ECO:0008006" key="3">
    <source>
        <dbReference type="Google" id="ProtNLM"/>
    </source>
</evidence>
<evidence type="ECO:0000313" key="1">
    <source>
        <dbReference type="EMBL" id="CAI2766276.1"/>
    </source>
</evidence>
<evidence type="ECO:0000313" key="2">
    <source>
        <dbReference type="Proteomes" id="UP001152749"/>
    </source>
</evidence>
<dbReference type="SUPFAM" id="SSF49464">
    <property type="entry name" value="Carboxypeptidase regulatory domain-like"/>
    <property type="match status" value="1"/>
</dbReference>
<dbReference type="AlphaFoldDB" id="A0A9W4XDM5"/>
<accession>A0A9W4XDM5</accession>